<sequence length="609" mass="68477">MNLFLDAFDRVFNPHTSSSSKRRASSSGLVTSLGPASSYSSSSRRTTNTTMTTTTSTTTALLNSPQKNNFRRQSGGAVNAGFQNEFVALTIGEPEEPSTSTRIQRQQSASSASRSRSSNAGGSRRKRKKSISASGSEKSQSFASLIFSALSSPTSTNGNDKMRRRKLNNENRSSGRRKHLPPRQWSVPEREGNNDYNREPQTTIERNIDVAEPFRLIQKAYSLSCEDPLSSSRSSLMGSPHSPLSISSHNCFNSGSTILFGFVTCQSTSASSPINASLYSFWEKFALESDSALNSEIYFLRCIDTEPKLPFIYYANFSPLSDHEQHINNLGEALVDVEDISARIQLGCYEQLYTLERAAASPSPVIKNSLKHQGFIFIFFRLLGENCASSNADLESRWLDWTGAGQIYKYSPRCWDLQKVCLLKSIGQSTTSTPFVYILLCEFNSILHPSNTIAALDFCERLRSRNCGFVALYKVSQSHCPSQKQQKQYPYQQQKSFDYQPQKETNLSPNWPLQQHYRRQQLGRMGRSHDERVSIGARKESQQQHSPPSPRPISQRESEKGHSQQSLNDKGGAERLRRLIWAREQQHSLGWDQQQPQQWFGQTTNGTLL</sequence>
<feature type="compositionally biased region" description="Basic and acidic residues" evidence="1">
    <location>
        <begin position="527"/>
        <end position="542"/>
    </location>
</feature>
<proteinExistence type="predicted"/>
<feature type="region of interest" description="Disordered" evidence="1">
    <location>
        <begin position="93"/>
        <end position="137"/>
    </location>
</feature>
<reference evidence="3 4" key="1">
    <citation type="submission" date="2020-08" db="EMBL/GenBank/DDBJ databases">
        <authorList>
            <person name="Koutsovoulos G."/>
            <person name="Danchin GJ E."/>
        </authorList>
    </citation>
    <scope>NUCLEOTIDE SEQUENCE [LARGE SCALE GENOMIC DNA]</scope>
</reference>
<dbReference type="EMBL" id="CAJEWN010000786">
    <property type="protein sequence ID" value="CAD2190081.1"/>
    <property type="molecule type" value="Genomic_DNA"/>
</dbReference>
<dbReference type="PANTHER" id="PTHR22198:SF1">
    <property type="entry name" value="FERM DOMAIN-CONTAINING PROTEIN"/>
    <property type="match status" value="1"/>
</dbReference>
<gene>
    <name evidence="3" type="ORF">MENT_LOCUS42841</name>
</gene>
<accession>A0A6V7WSS4</accession>
<feature type="compositionally biased region" description="Basic and acidic residues" evidence="1">
    <location>
        <begin position="188"/>
        <end position="198"/>
    </location>
</feature>
<dbReference type="OrthoDB" id="6060890at2759"/>
<feature type="region of interest" description="Disordered" evidence="1">
    <location>
        <begin position="588"/>
        <end position="609"/>
    </location>
</feature>
<protein>
    <recommendedName>
        <fullName evidence="2">DUF7153 domain-containing protein</fullName>
    </recommendedName>
</protein>
<organism evidence="3 4">
    <name type="scientific">Meloidogyne enterolobii</name>
    <name type="common">Root-knot nematode worm</name>
    <name type="synonym">Meloidogyne mayaguensis</name>
    <dbReference type="NCBI Taxonomy" id="390850"/>
    <lineage>
        <taxon>Eukaryota</taxon>
        <taxon>Metazoa</taxon>
        <taxon>Ecdysozoa</taxon>
        <taxon>Nematoda</taxon>
        <taxon>Chromadorea</taxon>
        <taxon>Rhabditida</taxon>
        <taxon>Tylenchina</taxon>
        <taxon>Tylenchomorpha</taxon>
        <taxon>Tylenchoidea</taxon>
        <taxon>Meloidogynidae</taxon>
        <taxon>Meloidogyninae</taxon>
        <taxon>Meloidogyne</taxon>
    </lineage>
</organism>
<dbReference type="AlphaFoldDB" id="A0A6V7WSS4"/>
<name>A0A6V7WSS4_MELEN</name>
<evidence type="ECO:0000313" key="4">
    <source>
        <dbReference type="Proteomes" id="UP000580250"/>
    </source>
</evidence>
<feature type="compositionally biased region" description="Low complexity" evidence="1">
    <location>
        <begin position="98"/>
        <end position="122"/>
    </location>
</feature>
<evidence type="ECO:0000256" key="1">
    <source>
        <dbReference type="SAM" id="MobiDB-lite"/>
    </source>
</evidence>
<feature type="compositionally biased region" description="Polar residues" evidence="1">
    <location>
        <begin position="60"/>
        <end position="72"/>
    </location>
</feature>
<dbReference type="Pfam" id="PF23672">
    <property type="entry name" value="DUF7153"/>
    <property type="match status" value="1"/>
</dbReference>
<dbReference type="Proteomes" id="UP000580250">
    <property type="component" value="Unassembled WGS sequence"/>
</dbReference>
<comment type="caution">
    <text evidence="3">The sequence shown here is derived from an EMBL/GenBank/DDBJ whole genome shotgun (WGS) entry which is preliminary data.</text>
</comment>
<dbReference type="PANTHER" id="PTHR22198">
    <property type="entry name" value="FERM DOMAIN-CONTAINING PROTEIN"/>
    <property type="match status" value="1"/>
</dbReference>
<feature type="compositionally biased region" description="Low complexity" evidence="1">
    <location>
        <begin position="37"/>
        <end position="59"/>
    </location>
</feature>
<dbReference type="InterPro" id="IPR055577">
    <property type="entry name" value="DUF7153"/>
</dbReference>
<evidence type="ECO:0000313" key="3">
    <source>
        <dbReference type="EMBL" id="CAD2190081.1"/>
    </source>
</evidence>
<feature type="domain" description="DUF7153" evidence="2">
    <location>
        <begin position="295"/>
        <end position="475"/>
    </location>
</feature>
<feature type="region of interest" description="Disordered" evidence="1">
    <location>
        <begin position="14"/>
        <end position="76"/>
    </location>
</feature>
<feature type="region of interest" description="Disordered" evidence="1">
    <location>
        <begin position="150"/>
        <end position="199"/>
    </location>
</feature>
<evidence type="ECO:0000259" key="2">
    <source>
        <dbReference type="Pfam" id="PF23672"/>
    </source>
</evidence>
<feature type="compositionally biased region" description="Polar residues" evidence="1">
    <location>
        <begin position="599"/>
        <end position="609"/>
    </location>
</feature>
<feature type="region of interest" description="Disordered" evidence="1">
    <location>
        <begin position="520"/>
        <end position="574"/>
    </location>
</feature>